<feature type="compositionally biased region" description="Polar residues" evidence="1">
    <location>
        <begin position="122"/>
        <end position="134"/>
    </location>
</feature>
<proteinExistence type="predicted"/>
<evidence type="ECO:0000313" key="4">
    <source>
        <dbReference type="Proteomes" id="UP000245609"/>
    </source>
</evidence>
<comment type="caution">
    <text evidence="3">The sequence shown here is derived from an EMBL/GenBank/DDBJ whole genome shotgun (WGS) entry which is preliminary data.</text>
</comment>
<reference evidence="3 4" key="1">
    <citation type="journal article" date="2018" name="MBio">
        <title>Comparative Genomics Reveals the Core Gene Toolbox for the Fungus-Insect Symbiosis.</title>
        <authorList>
            <person name="Wang Y."/>
            <person name="Stata M."/>
            <person name="Wang W."/>
            <person name="Stajich J.E."/>
            <person name="White M.M."/>
            <person name="Moncalvo J.M."/>
        </authorList>
    </citation>
    <scope>NUCLEOTIDE SEQUENCE [LARGE SCALE GENOMIC DNA]</scope>
    <source>
        <strain evidence="3 4">SC-DP-2</strain>
    </source>
</reference>
<organism evidence="3 4">
    <name type="scientific">Smittium megazygosporum</name>
    <dbReference type="NCBI Taxonomy" id="133381"/>
    <lineage>
        <taxon>Eukaryota</taxon>
        <taxon>Fungi</taxon>
        <taxon>Fungi incertae sedis</taxon>
        <taxon>Zoopagomycota</taxon>
        <taxon>Kickxellomycotina</taxon>
        <taxon>Harpellomycetes</taxon>
        <taxon>Harpellales</taxon>
        <taxon>Legeriomycetaceae</taxon>
        <taxon>Smittium</taxon>
    </lineage>
</organism>
<evidence type="ECO:0000256" key="1">
    <source>
        <dbReference type="SAM" id="MobiDB-lite"/>
    </source>
</evidence>
<accession>A0A2T9ZK20</accession>
<dbReference type="AlphaFoldDB" id="A0A2T9ZK20"/>
<gene>
    <name evidence="3" type="ORF">BB560_000561</name>
</gene>
<dbReference type="Proteomes" id="UP000245609">
    <property type="component" value="Unassembled WGS sequence"/>
</dbReference>
<evidence type="ECO:0000256" key="2">
    <source>
        <dbReference type="SAM" id="Phobius"/>
    </source>
</evidence>
<feature type="transmembrane region" description="Helical" evidence="2">
    <location>
        <begin position="551"/>
        <end position="570"/>
    </location>
</feature>
<feature type="compositionally biased region" description="Polar residues" evidence="1">
    <location>
        <begin position="462"/>
        <end position="502"/>
    </location>
</feature>
<feature type="compositionally biased region" description="Basic and acidic residues" evidence="1">
    <location>
        <begin position="442"/>
        <end position="456"/>
    </location>
</feature>
<feature type="region of interest" description="Disordered" evidence="1">
    <location>
        <begin position="429"/>
        <end position="502"/>
    </location>
</feature>
<feature type="region of interest" description="Disordered" evidence="1">
    <location>
        <begin position="122"/>
        <end position="186"/>
    </location>
</feature>
<feature type="region of interest" description="Disordered" evidence="1">
    <location>
        <begin position="1"/>
        <end position="22"/>
    </location>
</feature>
<keyword evidence="4" id="KW-1185">Reference proteome</keyword>
<keyword evidence="2" id="KW-1133">Transmembrane helix</keyword>
<protein>
    <submittedName>
        <fullName evidence="3">Uncharacterized protein</fullName>
    </submittedName>
</protein>
<dbReference type="EMBL" id="MBFS01000063">
    <property type="protein sequence ID" value="PVV04921.1"/>
    <property type="molecule type" value="Genomic_DNA"/>
</dbReference>
<dbReference type="OrthoDB" id="5667302at2759"/>
<keyword evidence="2" id="KW-0472">Membrane</keyword>
<feature type="compositionally biased region" description="Polar residues" evidence="1">
    <location>
        <begin position="171"/>
        <end position="186"/>
    </location>
</feature>
<keyword evidence="2" id="KW-0812">Transmembrane</keyword>
<sequence>MYKKRSQKPGLLPLETNATENQTARVSDNLDEKNMNQSIDLEYVSTFFEDPKHRKKLRVSLQNLDIEDKQKLLEITSKLDSEVKTVDSLIPATPMIKIPKHQMLLTSSTYKELNNYYQNREFTPQKNEKSSLSNEYPGFEGIPADNSNTDGNNIIEENTKEKEQPGDSYNHETNTPNQASDNEYSSDLSEVYNEAFVLDEEDEEKLKADNQGLQDFSKLGEAMLNSIRKNRTIRKTPKKPVGYLNFDLDLSMDKVPKFSLEKLSDIDAQVPVSDIYTENNSEPNESKDVLYTNDLDFYRSINTSTKLQLLDQSFQIPDKKTMFNEGISVNSSDNPLKQTQSMTKHVDFDEDSKFQDEEVLFNTLDSPSIVKKGRSKKHPVRSVDFQNFGINCRTDTVEKLFINVSHLKKDITSIKGMVTEIYKALNLHNDAGSPQKSPRLQPSDESREFNIEDKNSGDPTVPENSNTYIYNPEPETNSKSASDDSNTSFSGKEPSGSTSEQLFPSNKKTYQLIGHLFQKLAAQICSFRVVAAMINFIKTAGRVSYSVFMDYPLHIVAVLLLVLAVEFIFLDDYIFQF</sequence>
<evidence type="ECO:0000313" key="3">
    <source>
        <dbReference type="EMBL" id="PVV04921.1"/>
    </source>
</evidence>
<name>A0A2T9ZK20_9FUNG</name>